<reference evidence="1 2" key="1">
    <citation type="submission" date="2013-12" db="EMBL/GenBank/DDBJ databases">
        <title>Draft genome of the parsitic nematode Ancylostoma duodenale.</title>
        <authorList>
            <person name="Mitreva M."/>
        </authorList>
    </citation>
    <scope>NUCLEOTIDE SEQUENCE [LARGE SCALE GENOMIC DNA]</scope>
    <source>
        <strain evidence="1 2">Zhejiang</strain>
    </source>
</reference>
<protein>
    <submittedName>
        <fullName evidence="1">Uncharacterized protein</fullName>
    </submittedName>
</protein>
<name>A0A0C2HAD1_9BILA</name>
<dbReference type="OrthoDB" id="5836468at2759"/>
<sequence>STRQEISRSVFESIVCGTTQYFPVCCPLLSQTTLPRRAPSSTAFQQCSILRRVSSNCPVDGFVFCDAAPETNVSLTGSPSCGYSNYCIILSLLPPFLANNDANRVLQLYRECGAHNSTHWDHADSSSTWREQCVCSFGLSMSFRCSASTDCGG</sequence>
<gene>
    <name evidence="1" type="ORF">ANCDUO_03244</name>
</gene>
<dbReference type="EMBL" id="KN727123">
    <property type="protein sequence ID" value="KIH66426.1"/>
    <property type="molecule type" value="Genomic_DNA"/>
</dbReference>
<organism evidence="1 2">
    <name type="scientific">Ancylostoma duodenale</name>
    <dbReference type="NCBI Taxonomy" id="51022"/>
    <lineage>
        <taxon>Eukaryota</taxon>
        <taxon>Metazoa</taxon>
        <taxon>Ecdysozoa</taxon>
        <taxon>Nematoda</taxon>
        <taxon>Chromadorea</taxon>
        <taxon>Rhabditida</taxon>
        <taxon>Rhabditina</taxon>
        <taxon>Rhabditomorpha</taxon>
        <taxon>Strongyloidea</taxon>
        <taxon>Ancylostomatidae</taxon>
        <taxon>Ancylostomatinae</taxon>
        <taxon>Ancylostoma</taxon>
    </lineage>
</organism>
<evidence type="ECO:0000313" key="1">
    <source>
        <dbReference type="EMBL" id="KIH66426.1"/>
    </source>
</evidence>
<accession>A0A0C2HAD1</accession>
<proteinExistence type="predicted"/>
<evidence type="ECO:0000313" key="2">
    <source>
        <dbReference type="Proteomes" id="UP000054047"/>
    </source>
</evidence>
<dbReference type="Proteomes" id="UP000054047">
    <property type="component" value="Unassembled WGS sequence"/>
</dbReference>
<dbReference type="AlphaFoldDB" id="A0A0C2HAD1"/>
<feature type="non-terminal residue" evidence="1">
    <location>
        <position position="1"/>
    </location>
</feature>
<keyword evidence="2" id="KW-1185">Reference proteome</keyword>